<evidence type="ECO:0000313" key="2">
    <source>
        <dbReference type="EMBL" id="MPC90941.1"/>
    </source>
</evidence>
<feature type="region of interest" description="Disordered" evidence="1">
    <location>
        <begin position="56"/>
        <end position="77"/>
    </location>
</feature>
<name>A0A5B7IZG9_PORTR</name>
<dbReference type="EMBL" id="VSRR010086063">
    <property type="protein sequence ID" value="MPC90941.1"/>
    <property type="molecule type" value="Genomic_DNA"/>
</dbReference>
<keyword evidence="3" id="KW-1185">Reference proteome</keyword>
<gene>
    <name evidence="2" type="ORF">E2C01_085945</name>
</gene>
<dbReference type="AlphaFoldDB" id="A0A5B7IZG9"/>
<evidence type="ECO:0000313" key="3">
    <source>
        <dbReference type="Proteomes" id="UP000324222"/>
    </source>
</evidence>
<proteinExistence type="predicted"/>
<dbReference type="Proteomes" id="UP000324222">
    <property type="component" value="Unassembled WGS sequence"/>
</dbReference>
<reference evidence="2 3" key="1">
    <citation type="submission" date="2019-05" db="EMBL/GenBank/DDBJ databases">
        <title>Another draft genome of Portunus trituberculatus and its Hox gene families provides insights of decapod evolution.</title>
        <authorList>
            <person name="Jeong J.-H."/>
            <person name="Song I."/>
            <person name="Kim S."/>
            <person name="Choi T."/>
            <person name="Kim D."/>
            <person name="Ryu S."/>
            <person name="Kim W."/>
        </authorList>
    </citation>
    <scope>NUCLEOTIDE SEQUENCE [LARGE SCALE GENOMIC DNA]</scope>
    <source>
        <tissue evidence="2">Muscle</tissue>
    </source>
</reference>
<sequence>MAPASTPERPTCVLQEGRDAAVRLEVFYAGVCVAGLCVRLNPKHKAAAVRVVCFSSRPNSSGTSDSPCVSPRKMEHK</sequence>
<evidence type="ECO:0000256" key="1">
    <source>
        <dbReference type="SAM" id="MobiDB-lite"/>
    </source>
</evidence>
<feature type="compositionally biased region" description="Polar residues" evidence="1">
    <location>
        <begin position="56"/>
        <end position="67"/>
    </location>
</feature>
<organism evidence="2 3">
    <name type="scientific">Portunus trituberculatus</name>
    <name type="common">Swimming crab</name>
    <name type="synonym">Neptunus trituberculatus</name>
    <dbReference type="NCBI Taxonomy" id="210409"/>
    <lineage>
        <taxon>Eukaryota</taxon>
        <taxon>Metazoa</taxon>
        <taxon>Ecdysozoa</taxon>
        <taxon>Arthropoda</taxon>
        <taxon>Crustacea</taxon>
        <taxon>Multicrustacea</taxon>
        <taxon>Malacostraca</taxon>
        <taxon>Eumalacostraca</taxon>
        <taxon>Eucarida</taxon>
        <taxon>Decapoda</taxon>
        <taxon>Pleocyemata</taxon>
        <taxon>Brachyura</taxon>
        <taxon>Eubrachyura</taxon>
        <taxon>Portunoidea</taxon>
        <taxon>Portunidae</taxon>
        <taxon>Portuninae</taxon>
        <taxon>Portunus</taxon>
    </lineage>
</organism>
<accession>A0A5B7IZG9</accession>
<comment type="caution">
    <text evidence="2">The sequence shown here is derived from an EMBL/GenBank/DDBJ whole genome shotgun (WGS) entry which is preliminary data.</text>
</comment>
<protein>
    <submittedName>
        <fullName evidence="2">Uncharacterized protein</fullName>
    </submittedName>
</protein>